<feature type="region of interest" description="Disordered" evidence="2">
    <location>
        <begin position="221"/>
        <end position="272"/>
    </location>
</feature>
<reference evidence="4" key="1">
    <citation type="journal article" date="2013" name="Genome Announc.">
        <title>Draft genome sequence of the basidiomycetous yeast-like fungus Pseudozyma hubeiensis SY62, which produces an abundant amount of the biosurfactant mannosylerythritol lipids.</title>
        <authorList>
            <person name="Konishi M."/>
            <person name="Hatada Y."/>
            <person name="Horiuchi J."/>
        </authorList>
    </citation>
    <scope>NUCLEOTIDE SEQUENCE [LARGE SCALE GENOMIC DNA]</scope>
    <source>
        <strain evidence="4">SY62</strain>
    </source>
</reference>
<name>R9P2M9_PSEHS</name>
<feature type="compositionally biased region" description="Acidic residues" evidence="2">
    <location>
        <begin position="392"/>
        <end position="408"/>
    </location>
</feature>
<feature type="region of interest" description="Disordered" evidence="2">
    <location>
        <begin position="388"/>
        <end position="456"/>
    </location>
</feature>
<feature type="compositionally biased region" description="Polar residues" evidence="2">
    <location>
        <begin position="27"/>
        <end position="40"/>
    </location>
</feature>
<sequence>MGRFSRKNSSVVSLTSSSNEGFEAETSRGTSMYNSQSGSSRGHGPSQPVSPCSPNPPLASAKDGTSDTEYTKSSLFGRRRGSSVSKTESESHDSSFTKFGTASTKSGSSGVGTFRGLGRRLFNRSSSNLKPGSSLPSRSHSASSDSTQAHSPPLTPTTPPPLQIQPVWLPNGQKDFFSNFSSLPSSVDVPAHQSHGLRIPSDTTVQISPKTSQSAFFDLPSSFDSGREHSFDAGPSNGHASTSTSSHSNTIFSSPISTPRAAAQTPSFSNTLSRREIPAVIEEEADSDFLRAVLDFGEREDTSPTSPSYRGGRAAPLPTRSSSLGQIAGIASIPSYATSSSTPRPPMHRTPDGRMVLTQKAAKDFEAEVPTPRYVVVQRKFRKGLFKNANDSESEDEYGNEENGDDGDATVVGSSSQATSAGAQQEGQTEAPTRFPSSFAKSSSRTHSPANDGFRRQAGLDSAAKKALYNCTLLKVHMHLAPTLASDEEARTLIPIIAAGEVLYSNEDLKFPRSINSASKLQQHTSTHGFARSLQVALARTAIMRKLRRDKLSIDQEVEISWFQRRYGSAGIPAEHIAKALRQRQMVSPEALAKAPIAAAPHDSGVAIATSLASSRKLSSIVGVDSSQKHDKNGIVAWAQRPSFMERHVEVLPADEFAPGEVIVAGAAKLAPQPGMAQSAPLKSTVSFSPRIRVLAGLPSVQEEKHQLDLMLRLKEREARRAARRASPSDGGVWEGPDRRASSVSRSLGGLQPASPSNKQKRLPPWMVPPSPQLLSPQYMGELRTSRSASDAPATFSMLHQNGSATSIPEVKEPEEQAADSSDEEVPLAHLQTFRAHRSAEKERIHMLEHEIALLKHREGERDRDEEDRKAREEEARRIEAERAYEERKAALDARKMERNRRILQEARERRGFTRQSVLLAEPNYGAGNPLLSPHHKLNPGSSPSSPNLAAVHEQASSSVARAMQHDASLNKLQGNRIAPSAGLYTQQEGQRRSKTSVVAAATSPIQEQTGPRIHPPDSAVSPLVDLHRNASMASLVAPAGQHSLPHQRSMAMLPTSPQITERRTSLKPLAHEPNPQDGYARLHPAQSMHHLAPHSPSMHHLSPGYAASPSMLSTSPTAGMMSPQPLLMDPRLSMSMTNLHAQAYLQAQHHAAHMANPVLQGQPPMAQTAKVSSRVRPRIPAPLVSLNGDVVPSSALSARGSR</sequence>
<evidence type="ECO:0000313" key="4">
    <source>
        <dbReference type="Proteomes" id="UP000014071"/>
    </source>
</evidence>
<gene>
    <name evidence="3" type="ORF">PHSY_003053</name>
</gene>
<feature type="compositionally biased region" description="Low complexity" evidence="2">
    <location>
        <begin position="409"/>
        <end position="429"/>
    </location>
</feature>
<feature type="compositionally biased region" description="Polar residues" evidence="2">
    <location>
        <begin position="96"/>
        <end position="108"/>
    </location>
</feature>
<feature type="region of interest" description="Disordered" evidence="2">
    <location>
        <begin position="805"/>
        <end position="825"/>
    </location>
</feature>
<feature type="compositionally biased region" description="Low complexity" evidence="2">
    <location>
        <begin position="9"/>
        <end position="18"/>
    </location>
</feature>
<proteinExistence type="predicted"/>
<feature type="compositionally biased region" description="Low complexity" evidence="2">
    <location>
        <begin position="235"/>
        <end position="257"/>
    </location>
</feature>
<feature type="region of interest" description="Disordered" evidence="2">
    <location>
        <begin position="298"/>
        <end position="321"/>
    </location>
</feature>
<feature type="region of interest" description="Disordered" evidence="2">
    <location>
        <begin position="721"/>
        <end position="792"/>
    </location>
</feature>
<feature type="compositionally biased region" description="Pro residues" evidence="2">
    <location>
        <begin position="153"/>
        <end position="163"/>
    </location>
</feature>
<feature type="compositionally biased region" description="Acidic residues" evidence="2">
    <location>
        <begin position="816"/>
        <end position="825"/>
    </location>
</feature>
<dbReference type="RefSeq" id="XP_012189064.1">
    <property type="nucleotide sequence ID" value="XM_012333674.1"/>
</dbReference>
<keyword evidence="1" id="KW-0175">Coiled coil</keyword>
<dbReference type="eggNOG" id="ENOG502RBI3">
    <property type="taxonomic scope" value="Eukaryota"/>
</dbReference>
<dbReference type="AlphaFoldDB" id="R9P2M9"/>
<feature type="compositionally biased region" description="Low complexity" evidence="2">
    <location>
        <begin position="133"/>
        <end position="152"/>
    </location>
</feature>
<protein>
    <submittedName>
        <fullName evidence="3">Uncharacterized protein</fullName>
    </submittedName>
</protein>
<evidence type="ECO:0000256" key="1">
    <source>
        <dbReference type="SAM" id="Coils"/>
    </source>
</evidence>
<evidence type="ECO:0000313" key="3">
    <source>
        <dbReference type="EMBL" id="GAC95477.1"/>
    </source>
</evidence>
<dbReference type="Proteomes" id="UP000014071">
    <property type="component" value="Unassembled WGS sequence"/>
</dbReference>
<dbReference type="OrthoDB" id="3366858at2759"/>
<accession>R9P2M9</accession>
<dbReference type="STRING" id="1305764.R9P2M9"/>
<dbReference type="EMBL" id="DF238795">
    <property type="protein sequence ID" value="GAC95477.1"/>
    <property type="molecule type" value="Genomic_DNA"/>
</dbReference>
<dbReference type="GeneID" id="24108343"/>
<evidence type="ECO:0000256" key="2">
    <source>
        <dbReference type="SAM" id="MobiDB-lite"/>
    </source>
</evidence>
<organism evidence="3 4">
    <name type="scientific">Pseudozyma hubeiensis (strain SY62)</name>
    <name type="common">Yeast</name>
    <dbReference type="NCBI Taxonomy" id="1305764"/>
    <lineage>
        <taxon>Eukaryota</taxon>
        <taxon>Fungi</taxon>
        <taxon>Dikarya</taxon>
        <taxon>Basidiomycota</taxon>
        <taxon>Ustilaginomycotina</taxon>
        <taxon>Ustilaginomycetes</taxon>
        <taxon>Ustilaginales</taxon>
        <taxon>Ustilaginaceae</taxon>
        <taxon>Pseudozyma</taxon>
    </lineage>
</organism>
<dbReference type="HOGENOM" id="CLU_004954_0_0_1"/>
<keyword evidence="4" id="KW-1185">Reference proteome</keyword>
<feature type="region of interest" description="Disordered" evidence="2">
    <location>
        <begin position="1"/>
        <end position="169"/>
    </location>
</feature>
<feature type="compositionally biased region" description="Polar residues" evidence="2">
    <location>
        <begin position="435"/>
        <end position="449"/>
    </location>
</feature>
<feature type="coiled-coil region" evidence="1">
    <location>
        <begin position="862"/>
        <end position="891"/>
    </location>
</feature>